<evidence type="ECO:0000256" key="9">
    <source>
        <dbReference type="ARBA" id="ARBA00049244"/>
    </source>
</evidence>
<evidence type="ECO:0000256" key="6">
    <source>
        <dbReference type="ARBA" id="ARBA00022705"/>
    </source>
</evidence>
<evidence type="ECO:0000313" key="12">
    <source>
        <dbReference type="EMBL" id="KAJ1957127.1"/>
    </source>
</evidence>
<dbReference type="GO" id="GO:0006281">
    <property type="term" value="P:DNA repair"/>
    <property type="evidence" value="ECO:0007669"/>
    <property type="project" value="UniProtKB-ARBA"/>
</dbReference>
<protein>
    <recommendedName>
        <fullName evidence="3">DNA-directed DNA polymerase</fullName>
        <ecNumber evidence="3">2.7.7.7</ecNumber>
    </recommendedName>
</protein>
<organism evidence="12 13">
    <name type="scientific">Dispira parvispora</name>
    <dbReference type="NCBI Taxonomy" id="1520584"/>
    <lineage>
        <taxon>Eukaryota</taxon>
        <taxon>Fungi</taxon>
        <taxon>Fungi incertae sedis</taxon>
        <taxon>Zoopagomycota</taxon>
        <taxon>Kickxellomycotina</taxon>
        <taxon>Dimargaritomycetes</taxon>
        <taxon>Dimargaritales</taxon>
        <taxon>Dimargaritaceae</taxon>
        <taxon>Dispira</taxon>
    </lineage>
</organism>
<reference evidence="12" key="1">
    <citation type="submission" date="2022-07" db="EMBL/GenBank/DDBJ databases">
        <title>Phylogenomic reconstructions and comparative analyses of Kickxellomycotina fungi.</title>
        <authorList>
            <person name="Reynolds N.K."/>
            <person name="Stajich J.E."/>
            <person name="Barry K."/>
            <person name="Grigoriev I.V."/>
            <person name="Crous P."/>
            <person name="Smith M.E."/>
        </authorList>
    </citation>
    <scope>NUCLEOTIDE SEQUENCE</scope>
    <source>
        <strain evidence="12">RSA 1196</strain>
    </source>
</reference>
<dbReference type="GO" id="GO:0006273">
    <property type="term" value="P:lagging strand elongation"/>
    <property type="evidence" value="ECO:0007669"/>
    <property type="project" value="UniProtKB-ARBA"/>
</dbReference>
<evidence type="ECO:0000256" key="7">
    <source>
        <dbReference type="ARBA" id="ARBA00022932"/>
    </source>
</evidence>
<dbReference type="EC" id="2.7.7.7" evidence="3"/>
<comment type="similarity">
    <text evidence="2">Belongs to the DNA polymerase delta/II small subunit family.</text>
</comment>
<dbReference type="GO" id="GO:0003677">
    <property type="term" value="F:DNA binding"/>
    <property type="evidence" value="ECO:0007669"/>
    <property type="project" value="InterPro"/>
</dbReference>
<dbReference type="Gene3D" id="3.60.21.50">
    <property type="match status" value="1"/>
</dbReference>
<evidence type="ECO:0000256" key="4">
    <source>
        <dbReference type="ARBA" id="ARBA00022679"/>
    </source>
</evidence>
<dbReference type="FunFam" id="3.60.21.50:FF:000002">
    <property type="entry name" value="DNA polymerase delta small subunit"/>
    <property type="match status" value="1"/>
</dbReference>
<gene>
    <name evidence="12" type="primary">cdc1</name>
    <name evidence="12" type="ORF">IWQ62_005161</name>
</gene>
<evidence type="ECO:0000256" key="3">
    <source>
        <dbReference type="ARBA" id="ARBA00012417"/>
    </source>
</evidence>
<accession>A0A9W8AMQ1</accession>
<keyword evidence="8" id="KW-0539">Nucleus</keyword>
<feature type="domain" description="DNA polymerase delta subunit OB-fold" evidence="11">
    <location>
        <begin position="55"/>
        <end position="192"/>
    </location>
</feature>
<dbReference type="InterPro" id="IPR007185">
    <property type="entry name" value="DNA_pol_a/d/e_bsu"/>
</dbReference>
<dbReference type="AlphaFoldDB" id="A0A9W8AMQ1"/>
<dbReference type="Pfam" id="PF04042">
    <property type="entry name" value="DNA_pol_E_B"/>
    <property type="match status" value="1"/>
</dbReference>
<keyword evidence="7" id="KW-0239">DNA-directed DNA polymerase</keyword>
<evidence type="ECO:0000313" key="13">
    <source>
        <dbReference type="Proteomes" id="UP001150925"/>
    </source>
</evidence>
<evidence type="ECO:0000259" key="10">
    <source>
        <dbReference type="Pfam" id="PF04042"/>
    </source>
</evidence>
<evidence type="ECO:0000256" key="8">
    <source>
        <dbReference type="ARBA" id="ARBA00023242"/>
    </source>
</evidence>
<evidence type="ECO:0000256" key="1">
    <source>
        <dbReference type="ARBA" id="ARBA00004123"/>
    </source>
</evidence>
<dbReference type="GO" id="GO:0043625">
    <property type="term" value="C:delta DNA polymerase complex"/>
    <property type="evidence" value="ECO:0007669"/>
    <property type="project" value="TreeGrafter"/>
</dbReference>
<comment type="catalytic activity">
    <reaction evidence="9">
        <text>DNA(n) + a 2'-deoxyribonucleoside 5'-triphosphate = DNA(n+1) + diphosphate</text>
        <dbReference type="Rhea" id="RHEA:22508"/>
        <dbReference type="Rhea" id="RHEA-COMP:17339"/>
        <dbReference type="Rhea" id="RHEA-COMP:17340"/>
        <dbReference type="ChEBI" id="CHEBI:33019"/>
        <dbReference type="ChEBI" id="CHEBI:61560"/>
        <dbReference type="ChEBI" id="CHEBI:173112"/>
        <dbReference type="EC" id="2.7.7.7"/>
    </reaction>
</comment>
<dbReference type="Proteomes" id="UP001150925">
    <property type="component" value="Unassembled WGS sequence"/>
</dbReference>
<keyword evidence="13" id="KW-1185">Reference proteome</keyword>
<proteinExistence type="inferred from homology"/>
<evidence type="ECO:0000256" key="5">
    <source>
        <dbReference type="ARBA" id="ARBA00022695"/>
    </source>
</evidence>
<dbReference type="OrthoDB" id="3763at2759"/>
<evidence type="ECO:0000256" key="2">
    <source>
        <dbReference type="ARBA" id="ARBA00006035"/>
    </source>
</evidence>
<comment type="subcellular location">
    <subcellularLocation>
        <location evidence="1">Nucleus</location>
    </subcellularLocation>
</comment>
<dbReference type="PANTHER" id="PTHR10416">
    <property type="entry name" value="DNA POLYMERASE DELTA SUBUNIT 2"/>
    <property type="match status" value="1"/>
</dbReference>
<dbReference type="PANTHER" id="PTHR10416:SF0">
    <property type="entry name" value="DNA POLYMERASE DELTA SUBUNIT 2"/>
    <property type="match status" value="1"/>
</dbReference>
<name>A0A9W8AMQ1_9FUNG</name>
<keyword evidence="6" id="KW-0235">DNA replication</keyword>
<dbReference type="CDD" id="cd07387">
    <property type="entry name" value="MPP_PolD2_C"/>
    <property type="match status" value="1"/>
</dbReference>
<feature type="domain" description="DNA polymerase alpha/delta/epsilon subunit B" evidence="10">
    <location>
        <begin position="213"/>
        <end position="418"/>
    </location>
</feature>
<dbReference type="InterPro" id="IPR040663">
    <property type="entry name" value="DNA_pol_D_N"/>
</dbReference>
<dbReference type="GO" id="GO:1902969">
    <property type="term" value="P:mitotic DNA replication"/>
    <property type="evidence" value="ECO:0007669"/>
    <property type="project" value="UniProtKB-ARBA"/>
</dbReference>
<dbReference type="InterPro" id="IPR024826">
    <property type="entry name" value="DNA_pol_delta/II_ssu"/>
</dbReference>
<dbReference type="Pfam" id="PF18018">
    <property type="entry name" value="DNA_pol_D_N"/>
    <property type="match status" value="1"/>
</dbReference>
<dbReference type="InterPro" id="IPR041863">
    <property type="entry name" value="PolD2_C"/>
</dbReference>
<comment type="caution">
    <text evidence="12">The sequence shown here is derived from an EMBL/GenBank/DDBJ whole genome shotgun (WGS) entry which is preliminary data.</text>
</comment>
<keyword evidence="4" id="KW-0808">Transferase</keyword>
<dbReference type="Gene3D" id="2.40.50.430">
    <property type="match status" value="1"/>
</dbReference>
<dbReference type="EMBL" id="JANBPY010002000">
    <property type="protein sequence ID" value="KAJ1957127.1"/>
    <property type="molecule type" value="Genomic_DNA"/>
</dbReference>
<evidence type="ECO:0000259" key="11">
    <source>
        <dbReference type="Pfam" id="PF18018"/>
    </source>
</evidence>
<dbReference type="FunFam" id="2.40.50.430:FF:000002">
    <property type="entry name" value="DNA polymerase delta subunit"/>
    <property type="match status" value="1"/>
</dbReference>
<sequence length="464" mass="50745">MNHVSERAPLKVAGQSLLCGPRALPTPLPTNDRVAIASPAADKHFSISQRTYTQQYANVYFVRLQELKPVATRTAHHTWLSDSPALSTKPLRYAPKVMNIVAGEPYFVVGTVYCEQKFRPNVLDDLSKELWVAAPPPRTTYASDHDAVYLEDESSRVSLVGEILRQTPLVTGIVIGVRGVENLNGEFEVSEVCFPGLAPQPPLPECDREDKYVALISGLGVSTQHSVPLGLELFKEFVVGQLGGDGDQTLAARVVKVIVAGDLIGSEEINEQLDKVALTDTGALQQVDTFLEDLASSVTVDVMPGPNDPANHAMPQQPLHTSLFPQTAQLSTFTSHTNPAWFDIDGVRLLGTGGQAVDDACKYTPNTDPLTMAELMLRWQHIAPSAPDTLWCYPFAQRDPFIIRQTPHLFFIGNQAQYASKLVKGAEGQVCRIVCVPRFDTSQTVVLVNLRTLAVHPVGFRCTL</sequence>
<dbReference type="GO" id="GO:0003887">
    <property type="term" value="F:DNA-directed DNA polymerase activity"/>
    <property type="evidence" value="ECO:0007669"/>
    <property type="project" value="UniProtKB-KW"/>
</dbReference>
<keyword evidence="5" id="KW-0548">Nucleotidyltransferase</keyword>